<feature type="compositionally biased region" description="Acidic residues" evidence="2">
    <location>
        <begin position="537"/>
        <end position="549"/>
    </location>
</feature>
<feature type="region of interest" description="Disordered" evidence="2">
    <location>
        <begin position="375"/>
        <end position="404"/>
    </location>
</feature>
<comment type="caution">
    <text evidence="4">The sequence shown here is derived from an EMBL/GenBank/DDBJ whole genome shotgun (WGS) entry which is preliminary data.</text>
</comment>
<feature type="domain" description="CCHC-type" evidence="3">
    <location>
        <begin position="236"/>
        <end position="249"/>
    </location>
</feature>
<keyword evidence="1" id="KW-0862">Zinc</keyword>
<dbReference type="Proteomes" id="UP001428341">
    <property type="component" value="Unassembled WGS sequence"/>
</dbReference>
<evidence type="ECO:0000313" key="4">
    <source>
        <dbReference type="EMBL" id="KAK9200137.1"/>
    </source>
</evidence>
<dbReference type="EMBL" id="JBCGBO010000005">
    <property type="protein sequence ID" value="KAK9200137.1"/>
    <property type="molecule type" value="Genomic_DNA"/>
</dbReference>
<evidence type="ECO:0000256" key="1">
    <source>
        <dbReference type="PROSITE-ProRule" id="PRU00047"/>
    </source>
</evidence>
<feature type="compositionally biased region" description="Basic and acidic residues" evidence="2">
    <location>
        <begin position="269"/>
        <end position="286"/>
    </location>
</feature>
<accession>A0AAP0QQZ7</accession>
<reference evidence="4 5" key="1">
    <citation type="submission" date="2024-05" db="EMBL/GenBank/DDBJ databases">
        <title>Haplotype-resolved chromosome-level genome assembly of Huyou (Citrus changshanensis).</title>
        <authorList>
            <person name="Miao C."/>
            <person name="Chen W."/>
            <person name="Wu Y."/>
            <person name="Wang L."/>
            <person name="Zhao S."/>
            <person name="Grierson D."/>
            <person name="Xu C."/>
            <person name="Chen K."/>
        </authorList>
    </citation>
    <scope>NUCLEOTIDE SEQUENCE [LARGE SCALE GENOMIC DNA]</scope>
    <source>
        <strain evidence="4">01-14</strain>
        <tissue evidence="4">Leaf</tissue>
    </source>
</reference>
<feature type="compositionally biased region" description="Polar residues" evidence="2">
    <location>
        <begin position="389"/>
        <end position="404"/>
    </location>
</feature>
<feature type="region of interest" description="Disordered" evidence="2">
    <location>
        <begin position="247"/>
        <end position="287"/>
    </location>
</feature>
<evidence type="ECO:0000256" key="2">
    <source>
        <dbReference type="SAM" id="MobiDB-lite"/>
    </source>
</evidence>
<feature type="compositionally biased region" description="Polar residues" evidence="2">
    <location>
        <begin position="248"/>
        <end position="268"/>
    </location>
</feature>
<dbReference type="PANTHER" id="PTHR31286">
    <property type="entry name" value="GLYCINE-RICH CELL WALL STRUCTURAL PROTEIN 1.8-LIKE"/>
    <property type="match status" value="1"/>
</dbReference>
<evidence type="ECO:0000313" key="5">
    <source>
        <dbReference type="Proteomes" id="UP001428341"/>
    </source>
</evidence>
<sequence>MREEGTYEDNPQPVTYKETLVGPSQVKEPGAGGSEEDWEFEEGDVIENCEGVMPSITFSARIQEKLIQPWKNSVVVKLLGKNIGYRALCARLASMWKPSMGFSVIDLENNYCLIRFCAAGDAIDDMTKGPWIILGHYLTVQPWTPDFDSKSTDLNHAIVWIRLPGLAMHLYHQKTLQKIGCLVGEVIKFDDNTELLTRGKFARIVVRISLVQPLVSQVEINGRVQKIEYEGLPVICFKCGRYGHHSETCSSNTNEGNPTGDYTNSQDQQRAERTEPQEDRRVEVSHLEPFGPWMIASKRGRRPNAGKENEDVLNRNKMHQGTHVSRFQVLAQIPGETANGAPTEPHVLPEIPGHFQATNSNSNPNTITFRANLSKSANRRQQRKKAAMSIQNRPEASTSNNPFQNIDFIRDPSNIPTNDAHYNSHANPSFIFRHFTHATSASHTTKSIPITLDPTKHTTVFCSPQPNTPPRQNSDTNVWPAAAHHDRPPPHSSHPNDPPDDMSGSITENNENDPLEHALTETDVVENGMFEDKESLIEETPEEYPEQPH</sequence>
<organism evidence="4 5">
    <name type="scientific">Citrus x changshan-huyou</name>
    <dbReference type="NCBI Taxonomy" id="2935761"/>
    <lineage>
        <taxon>Eukaryota</taxon>
        <taxon>Viridiplantae</taxon>
        <taxon>Streptophyta</taxon>
        <taxon>Embryophyta</taxon>
        <taxon>Tracheophyta</taxon>
        <taxon>Spermatophyta</taxon>
        <taxon>Magnoliopsida</taxon>
        <taxon>eudicotyledons</taxon>
        <taxon>Gunneridae</taxon>
        <taxon>Pentapetalae</taxon>
        <taxon>rosids</taxon>
        <taxon>malvids</taxon>
        <taxon>Sapindales</taxon>
        <taxon>Rutaceae</taxon>
        <taxon>Aurantioideae</taxon>
        <taxon>Citrus</taxon>
    </lineage>
</organism>
<dbReference type="InterPro" id="IPR025558">
    <property type="entry name" value="DUF4283"/>
</dbReference>
<dbReference type="InterPro" id="IPR040256">
    <property type="entry name" value="At4g02000-like"/>
</dbReference>
<proteinExistence type="predicted"/>
<name>A0AAP0QQZ7_9ROSI</name>
<keyword evidence="5" id="KW-1185">Reference proteome</keyword>
<dbReference type="Pfam" id="PF14111">
    <property type="entry name" value="DUF4283"/>
    <property type="match status" value="1"/>
</dbReference>
<evidence type="ECO:0000259" key="3">
    <source>
        <dbReference type="PROSITE" id="PS50158"/>
    </source>
</evidence>
<feature type="compositionally biased region" description="Basic residues" evidence="2">
    <location>
        <begin position="377"/>
        <end position="386"/>
    </location>
</feature>
<dbReference type="InterPro" id="IPR001878">
    <property type="entry name" value="Znf_CCHC"/>
</dbReference>
<keyword evidence="1" id="KW-0863">Zinc-finger</keyword>
<protein>
    <recommendedName>
        <fullName evidence="3">CCHC-type domain-containing protein</fullName>
    </recommendedName>
</protein>
<dbReference type="GO" id="GO:0008270">
    <property type="term" value="F:zinc ion binding"/>
    <property type="evidence" value="ECO:0007669"/>
    <property type="project" value="UniProtKB-KW"/>
</dbReference>
<dbReference type="AlphaFoldDB" id="A0AAP0QQZ7"/>
<dbReference type="PROSITE" id="PS50158">
    <property type="entry name" value="ZF_CCHC"/>
    <property type="match status" value="1"/>
</dbReference>
<dbReference type="GO" id="GO:0003676">
    <property type="term" value="F:nucleic acid binding"/>
    <property type="evidence" value="ECO:0007669"/>
    <property type="project" value="InterPro"/>
</dbReference>
<keyword evidence="1" id="KW-0479">Metal-binding</keyword>
<gene>
    <name evidence="4" type="ORF">WN944_015333</name>
</gene>
<feature type="region of interest" description="Disordered" evidence="2">
    <location>
        <begin position="1"/>
        <end position="37"/>
    </location>
</feature>
<feature type="compositionally biased region" description="Polar residues" evidence="2">
    <location>
        <begin position="458"/>
        <end position="477"/>
    </location>
</feature>
<feature type="region of interest" description="Disordered" evidence="2">
    <location>
        <begin position="458"/>
        <end position="549"/>
    </location>
</feature>
<dbReference type="PANTHER" id="PTHR31286:SF99">
    <property type="entry name" value="DUF4283 DOMAIN-CONTAINING PROTEIN"/>
    <property type="match status" value="1"/>
</dbReference>